<dbReference type="Gene3D" id="1.20.120.1220">
    <property type="match status" value="1"/>
</dbReference>
<protein>
    <submittedName>
        <fullName evidence="8">Peptidase A24A prepilin type IV</fullName>
    </submittedName>
</protein>
<dbReference type="EMBL" id="CP001349">
    <property type="protein sequence ID" value="ACL57776.1"/>
    <property type="molecule type" value="Genomic_DNA"/>
</dbReference>
<sequence length="168" mass="17524">MASVILLVVFPFLMAYAAASDLLTMTIPNALSLVLVAVFPLAALALGLSWSEVGLHLGAGGLTLALTFTLFCFGLIGGGDAKLAAATALWLGFEPLADYVLAASLAGGVLTLLILQVRIHPLPRIAVSWPWALRLHDRRTGVPYGIALAFAALVVCPAAPMWHPLLSA</sequence>
<reference evidence="8 9" key="1">
    <citation type="submission" date="2009-01" db="EMBL/GenBank/DDBJ databases">
        <title>Complete sequence of chromosome of Methylobacterium nodulans ORS 2060.</title>
        <authorList>
            <consortium name="US DOE Joint Genome Institute"/>
            <person name="Lucas S."/>
            <person name="Copeland A."/>
            <person name="Lapidus A."/>
            <person name="Glavina del Rio T."/>
            <person name="Dalin E."/>
            <person name="Tice H."/>
            <person name="Bruce D."/>
            <person name="Goodwin L."/>
            <person name="Pitluck S."/>
            <person name="Sims D."/>
            <person name="Brettin T."/>
            <person name="Detter J.C."/>
            <person name="Han C."/>
            <person name="Larimer F."/>
            <person name="Land M."/>
            <person name="Hauser L."/>
            <person name="Kyrpides N."/>
            <person name="Ivanova N."/>
            <person name="Marx C.J."/>
            <person name="Richardson P."/>
        </authorList>
    </citation>
    <scope>NUCLEOTIDE SEQUENCE [LARGE SCALE GENOMIC DNA]</scope>
    <source>
        <strain evidence="9">LMG 21967 / CNCM I-2342 / ORS 2060</strain>
    </source>
</reference>
<dbReference type="InterPro" id="IPR052218">
    <property type="entry name" value="Preflagellin_Peptidase"/>
</dbReference>
<dbReference type="AlphaFoldDB" id="B8IGQ1"/>
<evidence type="ECO:0000256" key="6">
    <source>
        <dbReference type="SAM" id="Phobius"/>
    </source>
</evidence>
<evidence type="ECO:0000313" key="8">
    <source>
        <dbReference type="EMBL" id="ACL57776.1"/>
    </source>
</evidence>
<keyword evidence="4 6" id="KW-1133">Transmembrane helix</keyword>
<evidence type="ECO:0000256" key="2">
    <source>
        <dbReference type="ARBA" id="ARBA00022475"/>
    </source>
</evidence>
<feature type="transmembrane region" description="Helical" evidence="6">
    <location>
        <begin position="142"/>
        <end position="162"/>
    </location>
</feature>
<dbReference type="Pfam" id="PF01478">
    <property type="entry name" value="Peptidase_A24"/>
    <property type="match status" value="1"/>
</dbReference>
<dbReference type="KEGG" id="mno:Mnod_2825"/>
<dbReference type="Proteomes" id="UP000008207">
    <property type="component" value="Chromosome"/>
</dbReference>
<evidence type="ECO:0000256" key="5">
    <source>
        <dbReference type="ARBA" id="ARBA00023136"/>
    </source>
</evidence>
<evidence type="ECO:0000313" key="9">
    <source>
        <dbReference type="Proteomes" id="UP000008207"/>
    </source>
</evidence>
<dbReference type="HOGENOM" id="CLU_057101_9_0_5"/>
<accession>B8IGQ1</accession>
<evidence type="ECO:0000256" key="1">
    <source>
        <dbReference type="ARBA" id="ARBA00004651"/>
    </source>
</evidence>
<dbReference type="OrthoDB" id="5329005at2"/>
<dbReference type="STRING" id="460265.Mnod_2825"/>
<dbReference type="GO" id="GO:0005886">
    <property type="term" value="C:plasma membrane"/>
    <property type="evidence" value="ECO:0007669"/>
    <property type="project" value="UniProtKB-SubCell"/>
</dbReference>
<dbReference type="GO" id="GO:0004190">
    <property type="term" value="F:aspartic-type endopeptidase activity"/>
    <property type="evidence" value="ECO:0007669"/>
    <property type="project" value="InterPro"/>
</dbReference>
<feature type="domain" description="Prepilin type IV endopeptidase peptidase" evidence="7">
    <location>
        <begin position="9"/>
        <end position="112"/>
    </location>
</feature>
<evidence type="ECO:0000259" key="7">
    <source>
        <dbReference type="Pfam" id="PF01478"/>
    </source>
</evidence>
<organism evidence="8 9">
    <name type="scientific">Methylobacterium nodulans (strain LMG 21967 / CNCM I-2342 / ORS 2060)</name>
    <dbReference type="NCBI Taxonomy" id="460265"/>
    <lineage>
        <taxon>Bacteria</taxon>
        <taxon>Pseudomonadati</taxon>
        <taxon>Pseudomonadota</taxon>
        <taxon>Alphaproteobacteria</taxon>
        <taxon>Hyphomicrobiales</taxon>
        <taxon>Methylobacteriaceae</taxon>
        <taxon>Methylobacterium</taxon>
    </lineage>
</organism>
<gene>
    <name evidence="8" type="ordered locus">Mnod_2825</name>
</gene>
<dbReference type="eggNOG" id="COG4960">
    <property type="taxonomic scope" value="Bacteria"/>
</dbReference>
<keyword evidence="9" id="KW-1185">Reference proteome</keyword>
<feature type="transmembrane region" description="Helical" evidence="6">
    <location>
        <begin position="96"/>
        <end position="115"/>
    </location>
</feature>
<keyword evidence="2" id="KW-1003">Cell membrane</keyword>
<dbReference type="PANTHER" id="PTHR36506:SF1">
    <property type="entry name" value="PREFLAGELLIN PEPTIDASE"/>
    <property type="match status" value="1"/>
</dbReference>
<proteinExistence type="predicted"/>
<evidence type="ECO:0000256" key="4">
    <source>
        <dbReference type="ARBA" id="ARBA00022989"/>
    </source>
</evidence>
<evidence type="ECO:0000256" key="3">
    <source>
        <dbReference type="ARBA" id="ARBA00022692"/>
    </source>
</evidence>
<dbReference type="RefSeq" id="WP_015929451.1">
    <property type="nucleotide sequence ID" value="NC_011894.1"/>
</dbReference>
<name>B8IGQ1_METNO</name>
<keyword evidence="3 6" id="KW-0812">Transmembrane</keyword>
<feature type="transmembrane region" description="Helical" evidence="6">
    <location>
        <begin position="27"/>
        <end position="48"/>
    </location>
</feature>
<dbReference type="PANTHER" id="PTHR36506">
    <property type="entry name" value="PREFLAGELLIN PEPTIDASE"/>
    <property type="match status" value="1"/>
</dbReference>
<comment type="subcellular location">
    <subcellularLocation>
        <location evidence="1">Cell membrane</location>
        <topology evidence="1">Multi-pass membrane protein</topology>
    </subcellularLocation>
</comment>
<feature type="transmembrane region" description="Helical" evidence="6">
    <location>
        <begin position="55"/>
        <end position="76"/>
    </location>
</feature>
<dbReference type="InterPro" id="IPR000045">
    <property type="entry name" value="Prepilin_IV_endopep_pep"/>
</dbReference>
<keyword evidence="5 6" id="KW-0472">Membrane</keyword>